<feature type="domain" description="D-isomer specific 2-hydroxyacid dehydrogenase catalytic" evidence="5">
    <location>
        <begin position="17"/>
        <end position="321"/>
    </location>
</feature>
<dbReference type="InterPro" id="IPR043322">
    <property type="entry name" value="CtBP"/>
</dbReference>
<dbReference type="InterPro" id="IPR006139">
    <property type="entry name" value="D-isomer_2_OHA_DH_cat_dom"/>
</dbReference>
<dbReference type="Pfam" id="PF00389">
    <property type="entry name" value="2-Hacid_dh"/>
    <property type="match status" value="1"/>
</dbReference>
<dbReference type="Gene3D" id="3.40.50.720">
    <property type="entry name" value="NAD(P)-binding Rossmann-like Domain"/>
    <property type="match status" value="2"/>
</dbReference>
<evidence type="ECO:0000256" key="1">
    <source>
        <dbReference type="ARBA" id="ARBA00005854"/>
    </source>
</evidence>
<reference evidence="7 8" key="1">
    <citation type="submission" date="2016-10" db="EMBL/GenBank/DDBJ databases">
        <authorList>
            <person name="de Groot N.N."/>
        </authorList>
    </citation>
    <scope>NUCLEOTIDE SEQUENCE [LARGE SCALE GENOMIC DNA]</scope>
    <source>
        <strain evidence="7 8">DSM 2179</strain>
    </source>
</reference>
<dbReference type="AlphaFoldDB" id="A0A1H7CFE6"/>
<dbReference type="Proteomes" id="UP000199662">
    <property type="component" value="Unassembled WGS sequence"/>
</dbReference>
<evidence type="ECO:0000256" key="4">
    <source>
        <dbReference type="RuleBase" id="RU003719"/>
    </source>
</evidence>
<proteinExistence type="inferred from homology"/>
<dbReference type="InterPro" id="IPR036291">
    <property type="entry name" value="NAD(P)-bd_dom_sf"/>
</dbReference>
<dbReference type="SUPFAM" id="SSF51735">
    <property type="entry name" value="NAD(P)-binding Rossmann-fold domains"/>
    <property type="match status" value="1"/>
</dbReference>
<dbReference type="EMBL" id="FNZK01000019">
    <property type="protein sequence ID" value="SEJ84385.1"/>
    <property type="molecule type" value="Genomic_DNA"/>
</dbReference>
<evidence type="ECO:0000313" key="7">
    <source>
        <dbReference type="EMBL" id="SEJ84385.1"/>
    </source>
</evidence>
<feature type="domain" description="D-isomer specific 2-hydroxyacid dehydrogenase NAD-binding" evidence="6">
    <location>
        <begin position="113"/>
        <end position="289"/>
    </location>
</feature>
<dbReference type="InterPro" id="IPR006140">
    <property type="entry name" value="D-isomer_DH_NAD-bd"/>
</dbReference>
<dbReference type="PROSITE" id="PS00671">
    <property type="entry name" value="D_2_HYDROXYACID_DH_3"/>
    <property type="match status" value="1"/>
</dbReference>
<dbReference type="InterPro" id="IPR029753">
    <property type="entry name" value="D-isomer_DH_CS"/>
</dbReference>
<keyword evidence="2 4" id="KW-0560">Oxidoreductase</keyword>
<evidence type="ECO:0000259" key="5">
    <source>
        <dbReference type="Pfam" id="PF00389"/>
    </source>
</evidence>
<dbReference type="InterPro" id="IPR050418">
    <property type="entry name" value="D-iso_2-hydroxyacid_DH_PdxB"/>
</dbReference>
<dbReference type="GO" id="GO:0003714">
    <property type="term" value="F:transcription corepressor activity"/>
    <property type="evidence" value="ECO:0007669"/>
    <property type="project" value="InterPro"/>
</dbReference>
<dbReference type="SUPFAM" id="SSF52283">
    <property type="entry name" value="Formate/glycerate dehydrogenase catalytic domain-like"/>
    <property type="match status" value="1"/>
</dbReference>
<dbReference type="GO" id="GO:0051287">
    <property type="term" value="F:NAD binding"/>
    <property type="evidence" value="ECO:0007669"/>
    <property type="project" value="InterPro"/>
</dbReference>
<evidence type="ECO:0000313" key="8">
    <source>
        <dbReference type="Proteomes" id="UP000199662"/>
    </source>
</evidence>
<keyword evidence="3" id="KW-0520">NAD</keyword>
<sequence>MSFLVWIIDEEWSDYKDEIEILQKELPNCELRFSTYTYEKDLTSFGRHADLIFAQIYAKIPASVIAQLEHCKGIAVYGGGYDRVDIKAARAKNIGVTNVRGYCLEDIEDYVMAAIYRSNKQLDTYAEAIHQGKWGAQAVREPIHRVSSSTLFIAGCGTIGSGVAKKARALGMQVLIYDPYVKTDKITSLGACKVTLEEGFAAADFVSIHIKCDETTENLITKKHFDLMKPTAYLINTSRGKILNEQELIKAVSSKKMAGAILDVIVQEPPQGNENIFAQKNILITPHISYISIESYKELKRRTVENALKMLKGERPADLVN</sequence>
<dbReference type="Pfam" id="PF02826">
    <property type="entry name" value="2-Hacid_dh_C"/>
    <property type="match status" value="1"/>
</dbReference>
<dbReference type="GO" id="GO:0016616">
    <property type="term" value="F:oxidoreductase activity, acting on the CH-OH group of donors, NAD or NADP as acceptor"/>
    <property type="evidence" value="ECO:0007669"/>
    <property type="project" value="InterPro"/>
</dbReference>
<dbReference type="PANTHER" id="PTHR43761:SF1">
    <property type="entry name" value="D-ISOMER SPECIFIC 2-HYDROXYACID DEHYDROGENASE CATALYTIC DOMAIN-CONTAINING PROTEIN-RELATED"/>
    <property type="match status" value="1"/>
</dbReference>
<gene>
    <name evidence="7" type="ORF">SAMN05660742_11953</name>
</gene>
<protein>
    <submittedName>
        <fullName evidence="7">D-3-phosphoglycerate dehydrogenase</fullName>
    </submittedName>
</protein>
<accession>A0A1H7CFE6</accession>
<dbReference type="STRING" id="84035.SAMN05660742_11953"/>
<comment type="similarity">
    <text evidence="1 4">Belongs to the D-isomer specific 2-hydroxyacid dehydrogenase family.</text>
</comment>
<organism evidence="7 8">
    <name type="scientific">Propionispira arboris</name>
    <dbReference type="NCBI Taxonomy" id="84035"/>
    <lineage>
        <taxon>Bacteria</taxon>
        <taxon>Bacillati</taxon>
        <taxon>Bacillota</taxon>
        <taxon>Negativicutes</taxon>
        <taxon>Selenomonadales</taxon>
        <taxon>Selenomonadaceae</taxon>
        <taxon>Propionispira</taxon>
    </lineage>
</organism>
<evidence type="ECO:0000256" key="2">
    <source>
        <dbReference type="ARBA" id="ARBA00023002"/>
    </source>
</evidence>
<evidence type="ECO:0000256" key="3">
    <source>
        <dbReference type="ARBA" id="ARBA00023027"/>
    </source>
</evidence>
<keyword evidence="8" id="KW-1185">Reference proteome</keyword>
<name>A0A1H7CFE6_9FIRM</name>
<dbReference type="CDD" id="cd05299">
    <property type="entry name" value="CtBP_dh"/>
    <property type="match status" value="1"/>
</dbReference>
<evidence type="ECO:0000259" key="6">
    <source>
        <dbReference type="Pfam" id="PF02826"/>
    </source>
</evidence>
<dbReference type="RefSeq" id="WP_019554611.1">
    <property type="nucleotide sequence ID" value="NZ_FNZK01000019.1"/>
</dbReference>
<dbReference type="PANTHER" id="PTHR43761">
    <property type="entry name" value="D-ISOMER SPECIFIC 2-HYDROXYACID DEHYDROGENASE FAMILY PROTEIN (AFU_ORTHOLOGUE AFUA_1G13630)"/>
    <property type="match status" value="1"/>
</dbReference>